<evidence type="ECO:0000256" key="2">
    <source>
        <dbReference type="ARBA" id="ARBA00006171"/>
    </source>
</evidence>
<dbReference type="PANTHER" id="PTHR46193">
    <property type="entry name" value="6-PHOSPHOGLUCONATE PHOSPHATASE"/>
    <property type="match status" value="1"/>
</dbReference>
<dbReference type="RefSeq" id="WP_120709706.1">
    <property type="nucleotide sequence ID" value="NZ_RBCJ01000001.1"/>
</dbReference>
<evidence type="ECO:0000313" key="6">
    <source>
        <dbReference type="Proteomes" id="UP000276603"/>
    </source>
</evidence>
<dbReference type="InterPro" id="IPR036412">
    <property type="entry name" value="HAD-like_sf"/>
</dbReference>
<accession>A0A3B0C8P4</accession>
<name>A0A3B0C8P4_9FLAO</name>
<reference evidence="5 6" key="1">
    <citation type="submission" date="2018-10" db="EMBL/GenBank/DDBJ databases">
        <title>Ulvibacterium marinum gen. nov., sp. nov., a novel marine bacterium of the family Flavobacteriaceae, isolated from a culture of the green alga Ulva prolifera.</title>
        <authorList>
            <person name="Zhang Z."/>
        </authorList>
    </citation>
    <scope>NUCLEOTIDE SEQUENCE [LARGE SCALE GENOMIC DNA]</scope>
    <source>
        <strain evidence="5 6">CCMM003</strain>
    </source>
</reference>
<gene>
    <name evidence="5" type="ORF">D7Z94_01320</name>
</gene>
<proteinExistence type="inferred from homology"/>
<keyword evidence="3" id="KW-0479">Metal-binding</keyword>
<evidence type="ECO:0000313" key="5">
    <source>
        <dbReference type="EMBL" id="RKN82515.1"/>
    </source>
</evidence>
<dbReference type="InterPro" id="IPR051600">
    <property type="entry name" value="Beta-PGM-like"/>
</dbReference>
<dbReference type="PANTHER" id="PTHR46193:SF10">
    <property type="entry name" value="6-PHOSPHOGLUCONATE PHOSPHATASE"/>
    <property type="match status" value="1"/>
</dbReference>
<comment type="similarity">
    <text evidence="2">Belongs to the HAD-like hydrolase superfamily. CbbY/CbbZ/Gph/YieH family.</text>
</comment>
<dbReference type="GO" id="GO:0046872">
    <property type="term" value="F:metal ion binding"/>
    <property type="evidence" value="ECO:0007669"/>
    <property type="project" value="UniProtKB-KW"/>
</dbReference>
<keyword evidence="6" id="KW-1185">Reference proteome</keyword>
<dbReference type="SUPFAM" id="SSF56784">
    <property type="entry name" value="HAD-like"/>
    <property type="match status" value="1"/>
</dbReference>
<sequence>MKYKCIIFDCDGVLVDSELITAKVLVAMGKDLGLHMDLNFVVGEFLGKSLNDIMHYLDVLTKGGLPPDFESEYRKKTFEAFKNELKPIEGVHSVIENLKIPFCVASSGPLEKIRANLTTTGLIDKFEDRIFSCYEIQSWKPNPDIFLHAAKNMGFKPKECAVIEDSKVGVQAALAGGFDVFVYSKNGHDYPVGVQETFVFQDMSELKSLLSQSL</sequence>
<dbReference type="SFLD" id="SFLDS00003">
    <property type="entry name" value="Haloacid_Dehalogenase"/>
    <property type="match status" value="1"/>
</dbReference>
<dbReference type="InterPro" id="IPR023198">
    <property type="entry name" value="PGP-like_dom2"/>
</dbReference>
<dbReference type="Pfam" id="PF00702">
    <property type="entry name" value="Hydrolase"/>
    <property type="match status" value="1"/>
</dbReference>
<comment type="caution">
    <text evidence="5">The sequence shown here is derived from an EMBL/GenBank/DDBJ whole genome shotgun (WGS) entry which is preliminary data.</text>
</comment>
<comment type="cofactor">
    <cofactor evidence="1">
        <name>Mg(2+)</name>
        <dbReference type="ChEBI" id="CHEBI:18420"/>
    </cofactor>
</comment>
<dbReference type="Gene3D" id="1.10.150.240">
    <property type="entry name" value="Putative phosphatase, domain 2"/>
    <property type="match status" value="1"/>
</dbReference>
<keyword evidence="5" id="KW-0378">Hydrolase</keyword>
<dbReference type="OrthoDB" id="9797743at2"/>
<dbReference type="AlphaFoldDB" id="A0A3B0C8P4"/>
<dbReference type="SFLD" id="SFLDG01129">
    <property type="entry name" value="C1.5:_HAD__Beta-PGM__Phosphata"/>
    <property type="match status" value="1"/>
</dbReference>
<evidence type="ECO:0000256" key="4">
    <source>
        <dbReference type="ARBA" id="ARBA00022842"/>
    </source>
</evidence>
<dbReference type="NCBIfam" id="TIGR01509">
    <property type="entry name" value="HAD-SF-IA-v3"/>
    <property type="match status" value="1"/>
</dbReference>
<protein>
    <submittedName>
        <fullName evidence="5">HAD family hydrolase</fullName>
    </submittedName>
</protein>
<dbReference type="Gene3D" id="3.40.50.1000">
    <property type="entry name" value="HAD superfamily/HAD-like"/>
    <property type="match status" value="1"/>
</dbReference>
<organism evidence="5 6">
    <name type="scientific">Ulvibacterium marinum</name>
    <dbReference type="NCBI Taxonomy" id="2419782"/>
    <lineage>
        <taxon>Bacteria</taxon>
        <taxon>Pseudomonadati</taxon>
        <taxon>Bacteroidota</taxon>
        <taxon>Flavobacteriia</taxon>
        <taxon>Flavobacteriales</taxon>
        <taxon>Flavobacteriaceae</taxon>
        <taxon>Ulvibacterium</taxon>
    </lineage>
</organism>
<dbReference type="EMBL" id="RBCJ01000001">
    <property type="protein sequence ID" value="RKN82515.1"/>
    <property type="molecule type" value="Genomic_DNA"/>
</dbReference>
<dbReference type="Proteomes" id="UP000276603">
    <property type="component" value="Unassembled WGS sequence"/>
</dbReference>
<evidence type="ECO:0000256" key="1">
    <source>
        <dbReference type="ARBA" id="ARBA00001946"/>
    </source>
</evidence>
<dbReference type="InterPro" id="IPR006439">
    <property type="entry name" value="HAD-SF_hydro_IA"/>
</dbReference>
<evidence type="ECO:0000256" key="3">
    <source>
        <dbReference type="ARBA" id="ARBA00022723"/>
    </source>
</evidence>
<dbReference type="InterPro" id="IPR023214">
    <property type="entry name" value="HAD_sf"/>
</dbReference>
<dbReference type="GO" id="GO:0016787">
    <property type="term" value="F:hydrolase activity"/>
    <property type="evidence" value="ECO:0007669"/>
    <property type="project" value="UniProtKB-KW"/>
</dbReference>
<dbReference type="CDD" id="cd07526">
    <property type="entry name" value="HAD_BPGM_like"/>
    <property type="match status" value="1"/>
</dbReference>
<keyword evidence="4" id="KW-0460">Magnesium</keyword>